<evidence type="ECO:0000256" key="4">
    <source>
        <dbReference type="PROSITE-ProRule" id="PRU00335"/>
    </source>
</evidence>
<sequence>MGLGNKKMKETSIVHKRVPRRQRLIEIGMDLFGNRSYEEISIDDIAAAADISKGLLYYYFPTKHDFYAAVIQHAAEQLLRETEPDPGLEPTERLRSSLRAYFSYVDRHATAYMALLRGGIGVDAQVAAIMDNVRQSYVQRVSENIMRGRPLSPRQRIAINGWIGFVEATSIAWLNQRCIDQEELCDLATAAFAMLLRGGSHEP</sequence>
<comment type="caution">
    <text evidence="6">The sequence shown here is derived from an EMBL/GenBank/DDBJ whole genome shotgun (WGS) entry which is preliminary data.</text>
</comment>
<proteinExistence type="predicted"/>
<dbReference type="InterPro" id="IPR054129">
    <property type="entry name" value="DesT_TetR_C"/>
</dbReference>
<organism evidence="6 7">
    <name type="scientific">Ktedonobacter racemifer DSM 44963</name>
    <dbReference type="NCBI Taxonomy" id="485913"/>
    <lineage>
        <taxon>Bacteria</taxon>
        <taxon>Bacillati</taxon>
        <taxon>Chloroflexota</taxon>
        <taxon>Ktedonobacteria</taxon>
        <taxon>Ktedonobacterales</taxon>
        <taxon>Ktedonobacteraceae</taxon>
        <taxon>Ktedonobacter</taxon>
    </lineage>
</organism>
<gene>
    <name evidence="6" type="ORF">Krac_7046</name>
</gene>
<evidence type="ECO:0000256" key="1">
    <source>
        <dbReference type="ARBA" id="ARBA00023015"/>
    </source>
</evidence>
<dbReference type="Proteomes" id="UP000004508">
    <property type="component" value="Unassembled WGS sequence"/>
</dbReference>
<keyword evidence="7" id="KW-1185">Reference proteome</keyword>
<dbReference type="InterPro" id="IPR001647">
    <property type="entry name" value="HTH_TetR"/>
</dbReference>
<protein>
    <submittedName>
        <fullName evidence="6">Transcriptional regulator, TetR family</fullName>
    </submittedName>
</protein>
<reference evidence="6 7" key="1">
    <citation type="journal article" date="2011" name="Stand. Genomic Sci.">
        <title>Non-contiguous finished genome sequence and contextual data of the filamentous soil bacterium Ktedonobacter racemifer type strain (SOSP1-21).</title>
        <authorList>
            <person name="Chang Y.J."/>
            <person name="Land M."/>
            <person name="Hauser L."/>
            <person name="Chertkov O."/>
            <person name="Del Rio T.G."/>
            <person name="Nolan M."/>
            <person name="Copeland A."/>
            <person name="Tice H."/>
            <person name="Cheng J.F."/>
            <person name="Lucas S."/>
            <person name="Han C."/>
            <person name="Goodwin L."/>
            <person name="Pitluck S."/>
            <person name="Ivanova N."/>
            <person name="Ovchinikova G."/>
            <person name="Pati A."/>
            <person name="Chen A."/>
            <person name="Palaniappan K."/>
            <person name="Mavromatis K."/>
            <person name="Liolios K."/>
            <person name="Brettin T."/>
            <person name="Fiebig A."/>
            <person name="Rohde M."/>
            <person name="Abt B."/>
            <person name="Goker M."/>
            <person name="Detter J.C."/>
            <person name="Woyke T."/>
            <person name="Bristow J."/>
            <person name="Eisen J.A."/>
            <person name="Markowitz V."/>
            <person name="Hugenholtz P."/>
            <person name="Kyrpides N.C."/>
            <person name="Klenk H.P."/>
            <person name="Lapidus A."/>
        </authorList>
    </citation>
    <scope>NUCLEOTIDE SEQUENCE [LARGE SCALE GENOMIC DNA]</scope>
    <source>
        <strain evidence="7">DSM 44963</strain>
    </source>
</reference>
<feature type="DNA-binding region" description="H-T-H motif" evidence="4">
    <location>
        <begin position="41"/>
        <end position="60"/>
    </location>
</feature>
<dbReference type="SUPFAM" id="SSF46689">
    <property type="entry name" value="Homeodomain-like"/>
    <property type="match status" value="1"/>
</dbReference>
<dbReference type="InParanoid" id="D6TQT1"/>
<evidence type="ECO:0000313" key="7">
    <source>
        <dbReference type="Proteomes" id="UP000004508"/>
    </source>
</evidence>
<accession>D6TQT1</accession>
<dbReference type="InterPro" id="IPR036271">
    <property type="entry name" value="Tet_transcr_reg_TetR-rel_C_sf"/>
</dbReference>
<dbReference type="Gene3D" id="1.10.357.10">
    <property type="entry name" value="Tetracycline Repressor, domain 2"/>
    <property type="match status" value="1"/>
</dbReference>
<dbReference type="InterPro" id="IPR009057">
    <property type="entry name" value="Homeodomain-like_sf"/>
</dbReference>
<name>D6TQT1_KTERA</name>
<dbReference type="PRINTS" id="PR00455">
    <property type="entry name" value="HTHTETR"/>
</dbReference>
<keyword evidence="1" id="KW-0805">Transcription regulation</keyword>
<dbReference type="SUPFAM" id="SSF48498">
    <property type="entry name" value="Tetracyclin repressor-like, C-terminal domain"/>
    <property type="match status" value="1"/>
</dbReference>
<dbReference type="PANTHER" id="PTHR30055:SF174">
    <property type="entry name" value="TRANSCRIPTIONAL REGULATORY PROTEIN (PROBABLY TETR-FAMILY)-RELATED"/>
    <property type="match status" value="1"/>
</dbReference>
<dbReference type="EMBL" id="ADVG01000002">
    <property type="protein sequence ID" value="EFH85802.1"/>
    <property type="molecule type" value="Genomic_DNA"/>
</dbReference>
<dbReference type="InterPro" id="IPR050109">
    <property type="entry name" value="HTH-type_TetR-like_transc_reg"/>
</dbReference>
<evidence type="ECO:0000313" key="6">
    <source>
        <dbReference type="EMBL" id="EFH85802.1"/>
    </source>
</evidence>
<evidence type="ECO:0000259" key="5">
    <source>
        <dbReference type="PROSITE" id="PS50977"/>
    </source>
</evidence>
<evidence type="ECO:0000256" key="3">
    <source>
        <dbReference type="ARBA" id="ARBA00023163"/>
    </source>
</evidence>
<evidence type="ECO:0000256" key="2">
    <source>
        <dbReference type="ARBA" id="ARBA00023125"/>
    </source>
</evidence>
<dbReference type="PROSITE" id="PS50977">
    <property type="entry name" value="HTH_TETR_2"/>
    <property type="match status" value="1"/>
</dbReference>
<dbReference type="GO" id="GO:0003700">
    <property type="term" value="F:DNA-binding transcription factor activity"/>
    <property type="evidence" value="ECO:0007669"/>
    <property type="project" value="TreeGrafter"/>
</dbReference>
<keyword evidence="2 4" id="KW-0238">DNA-binding</keyword>
<dbReference type="Pfam" id="PF21943">
    <property type="entry name" value="TetR_C_46"/>
    <property type="match status" value="1"/>
</dbReference>
<dbReference type="AlphaFoldDB" id="D6TQT1"/>
<dbReference type="Pfam" id="PF00440">
    <property type="entry name" value="TetR_N"/>
    <property type="match status" value="1"/>
</dbReference>
<dbReference type="GO" id="GO:0000976">
    <property type="term" value="F:transcription cis-regulatory region binding"/>
    <property type="evidence" value="ECO:0007669"/>
    <property type="project" value="TreeGrafter"/>
</dbReference>
<dbReference type="eggNOG" id="COG1309">
    <property type="taxonomic scope" value="Bacteria"/>
</dbReference>
<dbReference type="PANTHER" id="PTHR30055">
    <property type="entry name" value="HTH-TYPE TRANSCRIPTIONAL REGULATOR RUTR"/>
    <property type="match status" value="1"/>
</dbReference>
<feature type="domain" description="HTH tetR-type" evidence="5">
    <location>
        <begin position="18"/>
        <end position="78"/>
    </location>
</feature>
<keyword evidence="3" id="KW-0804">Transcription</keyword>
<dbReference type="STRING" id="485913.Krac_7046"/>